<dbReference type="RefSeq" id="WP_070904502.1">
    <property type="nucleotide sequence ID" value="NZ_CP016378.1"/>
</dbReference>
<protein>
    <recommendedName>
        <fullName evidence="1">Outer membrane protein beta-barrel domain-containing protein</fullName>
    </recommendedName>
</protein>
<comment type="caution">
    <text evidence="2">The sequence shown here is derived from an EMBL/GenBank/DDBJ whole genome shotgun (WGS) entry which is preliminary data.</text>
</comment>
<accession>A0A1T3I1U6</accession>
<reference evidence="2 3" key="1">
    <citation type="submission" date="2016-11" db="EMBL/GenBank/DDBJ databases">
        <title>Genome sequence and comparative genomic analysis of clinical strain Elizabethkingia meningoseptica 61421 PRCM.</title>
        <authorList>
            <person name="Wang M."/>
            <person name="Hu S."/>
            <person name="Cao L."/>
            <person name="Jiang T."/>
            <person name="Zhou Y."/>
            <person name="Ming D."/>
        </authorList>
    </citation>
    <scope>NUCLEOTIDE SEQUENCE [LARGE SCALE GENOMIC DNA]</scope>
    <source>
        <strain evidence="2 3">61421 PRCM</strain>
    </source>
</reference>
<dbReference type="Pfam" id="PF13568">
    <property type="entry name" value="OMP_b-brl_2"/>
    <property type="match status" value="1"/>
</dbReference>
<proteinExistence type="predicted"/>
<feature type="domain" description="Outer membrane protein beta-barrel" evidence="1">
    <location>
        <begin position="24"/>
        <end position="214"/>
    </location>
</feature>
<keyword evidence="3" id="KW-1185">Reference proteome</keyword>
<dbReference type="EMBL" id="MPOG01000014">
    <property type="protein sequence ID" value="OOH94308.1"/>
    <property type="molecule type" value="Genomic_DNA"/>
</dbReference>
<evidence type="ECO:0000313" key="3">
    <source>
        <dbReference type="Proteomes" id="UP000188947"/>
    </source>
</evidence>
<gene>
    <name evidence="2" type="ORF">BMF97_13205</name>
</gene>
<dbReference type="OrthoDB" id="1186042at2"/>
<organism evidence="2 3">
    <name type="scientific">Elizabethkingia meningoseptica</name>
    <name type="common">Chryseobacterium meningosepticum</name>
    <dbReference type="NCBI Taxonomy" id="238"/>
    <lineage>
        <taxon>Bacteria</taxon>
        <taxon>Pseudomonadati</taxon>
        <taxon>Bacteroidota</taxon>
        <taxon>Flavobacteriia</taxon>
        <taxon>Flavobacteriales</taxon>
        <taxon>Weeksellaceae</taxon>
        <taxon>Elizabethkingia</taxon>
    </lineage>
</organism>
<dbReference type="InterPro" id="IPR025665">
    <property type="entry name" value="Beta-barrel_OMP_2"/>
</dbReference>
<name>A0A1T3I1U6_ELIME</name>
<evidence type="ECO:0000313" key="2">
    <source>
        <dbReference type="EMBL" id="OOH94308.1"/>
    </source>
</evidence>
<dbReference type="AlphaFoldDB" id="A0A1T3I1U6"/>
<dbReference type="STRING" id="238.BBD35_12525"/>
<dbReference type="eggNOG" id="ENOG502ZUW9">
    <property type="taxonomic scope" value="Bacteria"/>
</dbReference>
<evidence type="ECO:0000259" key="1">
    <source>
        <dbReference type="Pfam" id="PF13568"/>
    </source>
</evidence>
<dbReference type="Proteomes" id="UP000188947">
    <property type="component" value="Unassembled WGS sequence"/>
</dbReference>
<sequence length="241" mass="27834">MKRQKRRIGKMLCIGLLALGTGVFAQNRFKIGLDAGYTYSAMHANLSNLVDSKYTSRYGLGVNLSGEYMVWNMFFVSTGISFLQKNYEFERTGSREGWYTKFNNNYLSMPLMIGGYVLNNPHESKGVWIKLAGGMYTDYWLSMKRDGQYPVFSELQEDGTFKYKKISDTYDFKENMNGYNRWGYGLQGQAQIGYSFDKFDVYGAYNYQYGLSDISKVNKDDNKKMSTRSYMLSIGASYKFH</sequence>